<dbReference type="Proteomes" id="UP000298652">
    <property type="component" value="Chromosome 3"/>
</dbReference>
<name>A0A4U6VB47_SETVI</name>
<keyword evidence="2" id="KW-1185">Reference proteome</keyword>
<dbReference type="PROSITE" id="PS51257">
    <property type="entry name" value="PROKAR_LIPOPROTEIN"/>
    <property type="match status" value="1"/>
</dbReference>
<accession>A0A4U6VB47</accession>
<evidence type="ECO:0000313" key="2">
    <source>
        <dbReference type="Proteomes" id="UP000298652"/>
    </source>
</evidence>
<gene>
    <name evidence="1" type="ORF">SEVIR_3G200600v2</name>
</gene>
<dbReference type="AlphaFoldDB" id="A0A4U6VB47"/>
<dbReference type="EMBL" id="CM016554">
    <property type="protein sequence ID" value="TKW26600.1"/>
    <property type="molecule type" value="Genomic_DNA"/>
</dbReference>
<organism evidence="1 2">
    <name type="scientific">Setaria viridis</name>
    <name type="common">Green bristlegrass</name>
    <name type="synonym">Setaria italica subsp. viridis</name>
    <dbReference type="NCBI Taxonomy" id="4556"/>
    <lineage>
        <taxon>Eukaryota</taxon>
        <taxon>Viridiplantae</taxon>
        <taxon>Streptophyta</taxon>
        <taxon>Embryophyta</taxon>
        <taxon>Tracheophyta</taxon>
        <taxon>Spermatophyta</taxon>
        <taxon>Magnoliopsida</taxon>
        <taxon>Liliopsida</taxon>
        <taxon>Poales</taxon>
        <taxon>Poaceae</taxon>
        <taxon>PACMAD clade</taxon>
        <taxon>Panicoideae</taxon>
        <taxon>Panicodae</taxon>
        <taxon>Paniceae</taxon>
        <taxon>Cenchrinae</taxon>
        <taxon>Setaria</taxon>
    </lineage>
</organism>
<sequence>MDRLVGPCLSTTTILCGCCSAGDPRRCDAILCEAWPCGTTCPSLHLLAGHARSGSGRGTAAFAPKPREIVRRCGEFTTFRNSISYVGFWWNNYQRQPHLAEVCCVQGPGSKRSETRPCCLKRKQERCSRERRNVPEIDACNVRGDGWTVWGPAGQLASRCFTCDARNVPLAAAYVLLYVWNWREKINEG</sequence>
<evidence type="ECO:0000313" key="1">
    <source>
        <dbReference type="EMBL" id="TKW26600.1"/>
    </source>
</evidence>
<proteinExistence type="predicted"/>
<reference evidence="1" key="1">
    <citation type="submission" date="2019-03" db="EMBL/GenBank/DDBJ databases">
        <title>WGS assembly of Setaria viridis.</title>
        <authorList>
            <person name="Huang P."/>
            <person name="Jenkins J."/>
            <person name="Grimwood J."/>
            <person name="Barry K."/>
            <person name="Healey A."/>
            <person name="Mamidi S."/>
            <person name="Sreedasyam A."/>
            <person name="Shu S."/>
            <person name="Feldman M."/>
            <person name="Wu J."/>
            <person name="Yu Y."/>
            <person name="Chen C."/>
            <person name="Johnson J."/>
            <person name="Rokhsar D."/>
            <person name="Baxter I."/>
            <person name="Schmutz J."/>
            <person name="Brutnell T."/>
            <person name="Kellogg E."/>
        </authorList>
    </citation>
    <scope>NUCLEOTIDE SEQUENCE [LARGE SCALE GENOMIC DNA]</scope>
</reference>
<protein>
    <submittedName>
        <fullName evidence="1">Uncharacterized protein</fullName>
    </submittedName>
</protein>
<dbReference type="Gramene" id="TKW26600">
    <property type="protein sequence ID" value="TKW26600"/>
    <property type="gene ID" value="SEVIR_3G200600v2"/>
</dbReference>